<accession>A0A5C3KE41</accession>
<dbReference type="EMBL" id="ML210426">
    <property type="protein sequence ID" value="TFK18152.1"/>
    <property type="molecule type" value="Genomic_DNA"/>
</dbReference>
<sequence length="242" mass="27814">MLLWRAVSPRAGIALRRNVIAPPRRFVHPSRPWNQHLNPIRPPGLLSKLYFRADGTQRSVIKGLFYGSLVGVVALTLWSVEDIISEYDTVNYVLTTLVYLQQVYAGHRDLDVSNHTATRDFFYGMVCAFPDTPQSVIDEFFVEIDRVLAVQSSEGQRIQQCMRDSVQEIGELVKELRQDRDDMFNVGLKILKAMDLSILTIVDLVREFRGEEDPDREFLYRTLKENKSKTVTTRGQEYDSIG</sequence>
<evidence type="ECO:0000313" key="2">
    <source>
        <dbReference type="Proteomes" id="UP000307440"/>
    </source>
</evidence>
<dbReference type="OrthoDB" id="2942377at2759"/>
<protein>
    <submittedName>
        <fullName evidence="1">Uncharacterized protein</fullName>
    </submittedName>
</protein>
<dbReference type="Proteomes" id="UP000307440">
    <property type="component" value="Unassembled WGS sequence"/>
</dbReference>
<dbReference type="AlphaFoldDB" id="A0A5C3KE41"/>
<organism evidence="1 2">
    <name type="scientific">Coprinopsis marcescibilis</name>
    <name type="common">Agaric fungus</name>
    <name type="synonym">Psathyrella marcescibilis</name>
    <dbReference type="NCBI Taxonomy" id="230819"/>
    <lineage>
        <taxon>Eukaryota</taxon>
        <taxon>Fungi</taxon>
        <taxon>Dikarya</taxon>
        <taxon>Basidiomycota</taxon>
        <taxon>Agaricomycotina</taxon>
        <taxon>Agaricomycetes</taxon>
        <taxon>Agaricomycetidae</taxon>
        <taxon>Agaricales</taxon>
        <taxon>Agaricineae</taxon>
        <taxon>Psathyrellaceae</taxon>
        <taxon>Coprinopsis</taxon>
    </lineage>
</organism>
<name>A0A5C3KE41_COPMA</name>
<proteinExistence type="predicted"/>
<reference evidence="1 2" key="1">
    <citation type="journal article" date="2019" name="Nat. Ecol. Evol.">
        <title>Megaphylogeny resolves global patterns of mushroom evolution.</title>
        <authorList>
            <person name="Varga T."/>
            <person name="Krizsan K."/>
            <person name="Foldi C."/>
            <person name="Dima B."/>
            <person name="Sanchez-Garcia M."/>
            <person name="Sanchez-Ramirez S."/>
            <person name="Szollosi G.J."/>
            <person name="Szarkandi J.G."/>
            <person name="Papp V."/>
            <person name="Albert L."/>
            <person name="Andreopoulos W."/>
            <person name="Angelini C."/>
            <person name="Antonin V."/>
            <person name="Barry K.W."/>
            <person name="Bougher N.L."/>
            <person name="Buchanan P."/>
            <person name="Buyck B."/>
            <person name="Bense V."/>
            <person name="Catcheside P."/>
            <person name="Chovatia M."/>
            <person name="Cooper J."/>
            <person name="Damon W."/>
            <person name="Desjardin D."/>
            <person name="Finy P."/>
            <person name="Geml J."/>
            <person name="Haridas S."/>
            <person name="Hughes K."/>
            <person name="Justo A."/>
            <person name="Karasinski D."/>
            <person name="Kautmanova I."/>
            <person name="Kiss B."/>
            <person name="Kocsube S."/>
            <person name="Kotiranta H."/>
            <person name="LaButti K.M."/>
            <person name="Lechner B.E."/>
            <person name="Liimatainen K."/>
            <person name="Lipzen A."/>
            <person name="Lukacs Z."/>
            <person name="Mihaltcheva S."/>
            <person name="Morgado L.N."/>
            <person name="Niskanen T."/>
            <person name="Noordeloos M.E."/>
            <person name="Ohm R.A."/>
            <person name="Ortiz-Santana B."/>
            <person name="Ovrebo C."/>
            <person name="Racz N."/>
            <person name="Riley R."/>
            <person name="Savchenko A."/>
            <person name="Shiryaev A."/>
            <person name="Soop K."/>
            <person name="Spirin V."/>
            <person name="Szebenyi C."/>
            <person name="Tomsovsky M."/>
            <person name="Tulloss R.E."/>
            <person name="Uehling J."/>
            <person name="Grigoriev I.V."/>
            <person name="Vagvolgyi C."/>
            <person name="Papp T."/>
            <person name="Martin F.M."/>
            <person name="Miettinen O."/>
            <person name="Hibbett D.S."/>
            <person name="Nagy L.G."/>
        </authorList>
    </citation>
    <scope>NUCLEOTIDE SEQUENCE [LARGE SCALE GENOMIC DNA]</scope>
    <source>
        <strain evidence="1 2">CBS 121175</strain>
    </source>
</reference>
<keyword evidence="2" id="KW-1185">Reference proteome</keyword>
<evidence type="ECO:0000313" key="1">
    <source>
        <dbReference type="EMBL" id="TFK18152.1"/>
    </source>
</evidence>
<dbReference type="STRING" id="230819.A0A5C3KE41"/>
<gene>
    <name evidence="1" type="ORF">FA15DRAFT_649791</name>
</gene>